<dbReference type="EMBL" id="JACHON010000001">
    <property type="protein sequence ID" value="MBB6511572.1"/>
    <property type="molecule type" value="Genomic_DNA"/>
</dbReference>
<dbReference type="Pfam" id="PF13561">
    <property type="entry name" value="adh_short_C2"/>
    <property type="match status" value="1"/>
</dbReference>
<dbReference type="PANTHER" id="PTHR43669">
    <property type="entry name" value="5-KETO-D-GLUCONATE 5-REDUCTASE"/>
    <property type="match status" value="1"/>
</dbReference>
<dbReference type="SUPFAM" id="SSF51735">
    <property type="entry name" value="NAD(P)-binding Rossmann-fold domains"/>
    <property type="match status" value="1"/>
</dbReference>
<dbReference type="Proteomes" id="UP000572212">
    <property type="component" value="Unassembled WGS sequence"/>
</dbReference>
<dbReference type="InterPro" id="IPR013454">
    <property type="entry name" value="Bifunc_RhaD/ADH"/>
</dbReference>
<evidence type="ECO:0000256" key="2">
    <source>
        <dbReference type="ARBA" id="ARBA00023002"/>
    </source>
</evidence>
<organism evidence="4 5">
    <name type="scientific">Gracilibacillus halotolerans</name>
    <dbReference type="NCBI Taxonomy" id="74386"/>
    <lineage>
        <taxon>Bacteria</taxon>
        <taxon>Bacillati</taxon>
        <taxon>Bacillota</taxon>
        <taxon>Bacilli</taxon>
        <taxon>Bacillales</taxon>
        <taxon>Bacillaceae</taxon>
        <taxon>Gracilibacillus</taxon>
    </lineage>
</organism>
<dbReference type="NCBIfam" id="NF006189">
    <property type="entry name" value="PRK08324.1-3"/>
    <property type="match status" value="1"/>
</dbReference>
<evidence type="ECO:0000256" key="1">
    <source>
        <dbReference type="ARBA" id="ARBA00006484"/>
    </source>
</evidence>
<dbReference type="GO" id="GO:0016491">
    <property type="term" value="F:oxidoreductase activity"/>
    <property type="evidence" value="ECO:0007669"/>
    <property type="project" value="UniProtKB-KW"/>
</dbReference>
<dbReference type="SUPFAM" id="SSF53639">
    <property type="entry name" value="AraD/HMP-PK domain-like"/>
    <property type="match status" value="1"/>
</dbReference>
<dbReference type="NCBIfam" id="NF006190">
    <property type="entry name" value="PRK08324.1-4"/>
    <property type="match status" value="1"/>
</dbReference>
<dbReference type="InterPro" id="IPR036409">
    <property type="entry name" value="Aldolase_II/adducin_N_sf"/>
</dbReference>
<keyword evidence="2" id="KW-0560">Oxidoreductase</keyword>
<dbReference type="Gene3D" id="3.40.225.10">
    <property type="entry name" value="Class II aldolase/adducin N-terminal domain"/>
    <property type="match status" value="1"/>
</dbReference>
<dbReference type="Pfam" id="PF00596">
    <property type="entry name" value="Aldolase_II"/>
    <property type="match status" value="1"/>
</dbReference>
<comment type="similarity">
    <text evidence="1">Belongs to the short-chain dehydrogenases/reductases (SDR) family.</text>
</comment>
<dbReference type="InterPro" id="IPR002347">
    <property type="entry name" value="SDR_fam"/>
</dbReference>
<dbReference type="AlphaFoldDB" id="A0A841RHQ8"/>
<dbReference type="PRINTS" id="PR00081">
    <property type="entry name" value="GDHRDH"/>
</dbReference>
<protein>
    <submittedName>
        <fullName evidence="4">Rhamnulose-1-phosphate aldolase/alcohol dehydrogenase</fullName>
    </submittedName>
</protein>
<dbReference type="Gene3D" id="3.40.50.720">
    <property type="entry name" value="NAD(P)-binding Rossmann-like Domain"/>
    <property type="match status" value="1"/>
</dbReference>
<evidence type="ECO:0000259" key="3">
    <source>
        <dbReference type="SMART" id="SM01007"/>
    </source>
</evidence>
<dbReference type="GO" id="GO:0008206">
    <property type="term" value="P:bile acid metabolic process"/>
    <property type="evidence" value="ECO:0007669"/>
    <property type="project" value="UniProtKB-ARBA"/>
</dbReference>
<reference evidence="4 5" key="1">
    <citation type="submission" date="2020-08" db="EMBL/GenBank/DDBJ databases">
        <title>Genomic Encyclopedia of Type Strains, Phase IV (KMG-IV): sequencing the most valuable type-strain genomes for metagenomic binning, comparative biology and taxonomic classification.</title>
        <authorList>
            <person name="Goeker M."/>
        </authorList>
    </citation>
    <scope>NUCLEOTIDE SEQUENCE [LARGE SCALE GENOMIC DNA]</scope>
    <source>
        <strain evidence="4 5">DSM 11805</strain>
    </source>
</reference>
<dbReference type="FunFam" id="3.40.50.720:FF:000084">
    <property type="entry name" value="Short-chain dehydrogenase reductase"/>
    <property type="match status" value="1"/>
</dbReference>
<dbReference type="PANTHER" id="PTHR43669:SF8">
    <property type="entry name" value="SHORT-CHAIN TYPE DEHYDROGENASE_REDUCTASE-RELATED"/>
    <property type="match status" value="1"/>
</dbReference>
<dbReference type="NCBIfam" id="TIGR02632">
    <property type="entry name" value="RhaD_aldol-ADH"/>
    <property type="match status" value="1"/>
</dbReference>
<name>A0A841RHQ8_9BACI</name>
<dbReference type="SMART" id="SM01007">
    <property type="entry name" value="Aldolase_II"/>
    <property type="match status" value="1"/>
</dbReference>
<evidence type="ECO:0000313" key="5">
    <source>
        <dbReference type="Proteomes" id="UP000572212"/>
    </source>
</evidence>
<accession>A0A841RHQ8</accession>
<dbReference type="InterPro" id="IPR036291">
    <property type="entry name" value="NAD(P)-bd_dom_sf"/>
</dbReference>
<keyword evidence="5" id="KW-1185">Reference proteome</keyword>
<evidence type="ECO:0000313" key="4">
    <source>
        <dbReference type="EMBL" id="MBB6511572.1"/>
    </source>
</evidence>
<proteinExistence type="inferred from homology"/>
<dbReference type="RefSeq" id="WP_184243924.1">
    <property type="nucleotide sequence ID" value="NZ_BAAACU010000022.1"/>
</dbReference>
<dbReference type="InterPro" id="IPR001303">
    <property type="entry name" value="Aldolase_II/adducin_N"/>
</dbReference>
<sequence>MVQNMWDNQEMVKSNGLESLVYRSNLLGSDRSVVNIGGGNTSTKTIEKDFKGNDIEVMWVKGSGSDLATMQAQHFTGLKMEDIRPLMERDDMTDEDMVEYLSHCMIDSKHPRSSIETLLHAFLPYKHVDHTHPDAIISIACADNGQAIAKEIYGDRFVWVPYIRPGFLLSKMIAEGVQNNPNAELVIMEKHGLVTWGETSKESYDKTIEIINEAEAYIEKQAETKKIFGGEKYTSLSEEQRKEIFAEIMPIVRGQVSQDKKMLVSYNDAPQVLEFVNSNDAMELSQVGAACPDHLVHTKRVPLFVEWDPQTGDREELIEKLKAGLDAFKQEYVEYFDRNKEEGDEIMETAPRIILIPGLGMLNTGKSWSAANVSEQLYHRAIAVMRGATVLGNFVSLNEHESFKIEYWPLELYKLSLAPPEAEFSRQVAFVTGGAGGIGTATIYRFIDEGAHAVIADINLEGAQNLANEINEKYGKNRAIAVKMDVTKEEEVQKAITDSVLTYGGIDVLVNNAGLASSSPFEETTIDQWNLNMNVLVTGYFLVAREVFKLMKDQEIGGNMVFVGSKNSIYAGKNAAAYSTAKAAEVHLARTIAADGGQHGIRVNSVLPDAVIRGSKIWDSSWKKERASSYGIGTGDLEEHYRKRTILNVNILPEDIAESIAFLASSKAEKTTGCMITVDGGVAAAFTR</sequence>
<feature type="domain" description="Class II aldolase/adducin N-terminal" evidence="3">
    <location>
        <begin position="19"/>
        <end position="218"/>
    </location>
</feature>
<gene>
    <name evidence="4" type="ORF">GGQ92_000339</name>
</gene>
<comment type="caution">
    <text evidence="4">The sequence shown here is derived from an EMBL/GenBank/DDBJ whole genome shotgun (WGS) entry which is preliminary data.</text>
</comment>
<dbReference type="PRINTS" id="PR00080">
    <property type="entry name" value="SDRFAMILY"/>
</dbReference>